<evidence type="ECO:0000256" key="1">
    <source>
        <dbReference type="ARBA" id="ARBA00023295"/>
    </source>
</evidence>
<feature type="region of interest" description="Disordered" evidence="3">
    <location>
        <begin position="919"/>
        <end position="949"/>
    </location>
</feature>
<dbReference type="Proteomes" id="UP001501570">
    <property type="component" value="Unassembled WGS sequence"/>
</dbReference>
<dbReference type="SMART" id="SM00060">
    <property type="entry name" value="FN3"/>
    <property type="match status" value="1"/>
</dbReference>
<evidence type="ECO:0000313" key="7">
    <source>
        <dbReference type="Proteomes" id="UP001501570"/>
    </source>
</evidence>
<keyword evidence="2" id="KW-0624">Polysaccharide degradation</keyword>
<keyword evidence="2" id="KW-0119">Carbohydrate metabolism</keyword>
<name>A0ABP9RWX6_9ACTN</name>
<feature type="chain" id="PRO_5046848557" description="Fibronectin type-III domain-containing protein" evidence="4">
    <location>
        <begin position="29"/>
        <end position="1142"/>
    </location>
</feature>
<evidence type="ECO:0000256" key="2">
    <source>
        <dbReference type="ARBA" id="ARBA00023326"/>
    </source>
</evidence>
<dbReference type="InterPro" id="IPR036116">
    <property type="entry name" value="FN3_sf"/>
</dbReference>
<keyword evidence="4" id="KW-0732">Signal</keyword>
<feature type="domain" description="Fibronectin type-III" evidence="5">
    <location>
        <begin position="238"/>
        <end position="328"/>
    </location>
</feature>
<dbReference type="InterPro" id="IPR013783">
    <property type="entry name" value="Ig-like_fold"/>
</dbReference>
<dbReference type="CDD" id="cd00063">
    <property type="entry name" value="FN3"/>
    <property type="match status" value="1"/>
</dbReference>
<evidence type="ECO:0000313" key="6">
    <source>
        <dbReference type="EMBL" id="GAA5187605.1"/>
    </source>
</evidence>
<evidence type="ECO:0000259" key="5">
    <source>
        <dbReference type="PROSITE" id="PS50853"/>
    </source>
</evidence>
<dbReference type="EMBL" id="BAABJQ010000009">
    <property type="protein sequence ID" value="GAA5187605.1"/>
    <property type="molecule type" value="Genomic_DNA"/>
</dbReference>
<sequence length="1142" mass="122682">MRILRGALASLCAAALIAAQLGAAPAQAADPAPTNLLAAEMDTQFNGPTSPLTSASTTSGGAQQFVTVNGDSAIELSDSSLGAANPSYFYHRFTGPLMEAINDVYKEPVGSPSRQFVLSFDLRQAQASDKPVAKDIFTQITFGNWDNNLVPRFPVAPELSLTNTAAFKNTSGALTQVDDGDISQYKFTIVPNGGARLVTTVELGWEIRVDTPATIDEAIDIDNPSVVELPGGVVDQSPPTVPTGLTKGQVAATSASLSWSPSTDDVGVSGYNVYRDGFLATSTTAGTTQAVVTNLVPSTTYQITVAAKDASGKVSAQSAPLSMTTGPFVPPNPAPFPGTQQTRSQWLWDEAKAETEEDGPINVASYIAQAEDNQNAATNLTKLDKLYQVYDAEQYKMLSKMYAYLMIGDQYSPAMLAHVNSYFAQYSYKQLSQTENLRMSTYVTGYLLGQYLPDVVDTDGKSGAALMAEDKTNILAMVDQAVHSGWAEYESPEYTFMTYFGLNAIYQWATDPQLVQEVKMAMDVMWFEWANDWINGYTISSESRAKGDGVIVDDPSWRTSDNALLAWTYFGEDRQQLAEGDSDNPAPSAYRPDLEYIGLVAWSGTKYTPPPLAVQLGQKTDKSYTSFKTNLQNSGGNAMDIYRTSYVRPTWGLGTEVQYRRVDNWIEDMPMVLRWQSDAAASVFRVGVDQGNAQIGSYDDPNEQRVMQDNGAALAVFKSNGDETENYLSAMFPDTGAIVQKEDVDGWTLVNTGVSYFAFRMADPATWYHQTPSDPSNKVKTTTQIHPTTTLGWTYDILRSQADRNGWVLDTADASEYASLDAFAAAITSKTSLDTSHVGDASPRLVYHSLHGDTLDLTYDSPAQAPGATHLINGTPIDYDSFKLFDTPYLQQEQLGDTFTATVDGQSVVYNFSDWTVTTPTTGDGDGDGDNGGGDNGGGDNGGGITDDGATAAPAAGVLSSDNGWDTGLLDGSYNVTMNLWWGQNASQFKLFEDGNLVSTTPLAVKSPGAQRVSVPISGKADGSYVYTGELVNSKGTTEVGPLTVTVRDASPGAPTLSDDNWDHDGDFTVSADLWWGTNATQYRFLENGVQVGEGDLTAATPGAQHASLDVTGRPAGVYDYVVEFTNGLGQTVSQSLSVVVS</sequence>
<dbReference type="PROSITE" id="PS50853">
    <property type="entry name" value="FN3"/>
    <property type="match status" value="1"/>
</dbReference>
<evidence type="ECO:0000256" key="3">
    <source>
        <dbReference type="SAM" id="MobiDB-lite"/>
    </source>
</evidence>
<protein>
    <recommendedName>
        <fullName evidence="5">Fibronectin type-III domain-containing protein</fullName>
    </recommendedName>
</protein>
<feature type="signal peptide" evidence="4">
    <location>
        <begin position="1"/>
        <end position="28"/>
    </location>
</feature>
<keyword evidence="1" id="KW-0326">Glycosidase</keyword>
<comment type="caution">
    <text evidence="6">The sequence shown here is derived from an EMBL/GenBank/DDBJ whole genome shotgun (WGS) entry which is preliminary data.</text>
</comment>
<proteinExistence type="predicted"/>
<dbReference type="RefSeq" id="WP_345631018.1">
    <property type="nucleotide sequence ID" value="NZ_BAABJQ010000009.1"/>
</dbReference>
<keyword evidence="7" id="KW-1185">Reference proteome</keyword>
<dbReference type="SUPFAM" id="SSF81296">
    <property type="entry name" value="E set domains"/>
    <property type="match status" value="2"/>
</dbReference>
<dbReference type="InterPro" id="IPR014756">
    <property type="entry name" value="Ig_E-set"/>
</dbReference>
<dbReference type="Pfam" id="PF00041">
    <property type="entry name" value="fn3"/>
    <property type="match status" value="1"/>
</dbReference>
<gene>
    <name evidence="6" type="ORF">GCM10023322_36330</name>
</gene>
<keyword evidence="1" id="KW-0378">Hydrolase</keyword>
<dbReference type="InterPro" id="IPR003961">
    <property type="entry name" value="FN3_dom"/>
</dbReference>
<accession>A0ABP9RWX6</accession>
<dbReference type="Gene3D" id="2.60.40.10">
    <property type="entry name" value="Immunoglobulins"/>
    <property type="match status" value="3"/>
</dbReference>
<reference evidence="7" key="1">
    <citation type="journal article" date="2019" name="Int. J. Syst. Evol. Microbiol.">
        <title>The Global Catalogue of Microorganisms (GCM) 10K type strain sequencing project: providing services to taxonomists for standard genome sequencing and annotation.</title>
        <authorList>
            <consortium name="The Broad Institute Genomics Platform"/>
            <consortium name="The Broad Institute Genome Sequencing Center for Infectious Disease"/>
            <person name="Wu L."/>
            <person name="Ma J."/>
        </authorList>
    </citation>
    <scope>NUCLEOTIDE SEQUENCE [LARGE SCALE GENOMIC DNA]</scope>
    <source>
        <strain evidence="7">JCM 18304</strain>
    </source>
</reference>
<organism evidence="6 7">
    <name type="scientific">Rugosimonospora acidiphila</name>
    <dbReference type="NCBI Taxonomy" id="556531"/>
    <lineage>
        <taxon>Bacteria</taxon>
        <taxon>Bacillati</taxon>
        <taxon>Actinomycetota</taxon>
        <taxon>Actinomycetes</taxon>
        <taxon>Micromonosporales</taxon>
        <taxon>Micromonosporaceae</taxon>
        <taxon>Rugosimonospora</taxon>
    </lineage>
</organism>
<evidence type="ECO:0000256" key="4">
    <source>
        <dbReference type="SAM" id="SignalP"/>
    </source>
</evidence>
<feature type="compositionally biased region" description="Gly residues" evidence="3">
    <location>
        <begin position="930"/>
        <end position="946"/>
    </location>
</feature>
<dbReference type="SUPFAM" id="SSF49265">
    <property type="entry name" value="Fibronectin type III"/>
    <property type="match status" value="1"/>
</dbReference>